<feature type="domain" description="Glycosyltransferase 2-like" evidence="10">
    <location>
        <begin position="5"/>
        <end position="108"/>
    </location>
</feature>
<dbReference type="STRING" id="1027371.GOALK_097_01960"/>
<dbReference type="InterPro" id="IPR001173">
    <property type="entry name" value="Glyco_trans_2-like"/>
</dbReference>
<dbReference type="Proteomes" id="UP000003558">
    <property type="component" value="Unassembled WGS sequence"/>
</dbReference>
<evidence type="ECO:0000256" key="2">
    <source>
        <dbReference type="ARBA" id="ARBA00022475"/>
    </source>
</evidence>
<keyword evidence="5" id="KW-0472">Membrane</keyword>
<dbReference type="PANTHER" id="PTHR43646:SF2">
    <property type="entry name" value="GLYCOSYLTRANSFERASE 2-LIKE DOMAIN-CONTAINING PROTEIN"/>
    <property type="match status" value="1"/>
</dbReference>
<dbReference type="GO" id="GO:0005886">
    <property type="term" value="C:plasma membrane"/>
    <property type="evidence" value="ECO:0007669"/>
    <property type="project" value="UniProtKB-SubCell"/>
</dbReference>
<reference evidence="11 12" key="1">
    <citation type="submission" date="2011-05" db="EMBL/GenBank/DDBJ databases">
        <title>Whole genome shotgun sequence of Gordonia alkanivorans NBRC 16433.</title>
        <authorList>
            <person name="Hosoyama A."/>
            <person name="Nakamura S."/>
            <person name="Takarada H."/>
            <person name="Tsuchikane K."/>
            <person name="Yamazaki S."/>
            <person name="Fujita N."/>
        </authorList>
    </citation>
    <scope>NUCLEOTIDE SEQUENCE [LARGE SCALE GENOMIC DNA]</scope>
    <source>
        <strain evidence="11 12">NBRC 16433</strain>
    </source>
</reference>
<sequence length="288" mass="32870">MSTLTVVVPAYNEAKRIAACLEHLVNQTRTIDQIIVVDNSSTDETGEIVDEFVSAHENVTRVVESQPGVIHARRRGFDLATSDLIAKTDADSRVREDWAERIVSFFDSDLGRDYAGLTGLVLCWDGPAPGFQRKLLTWNLGRLKDGGQIGSLNGINYVIKRTVWTQVRGTLQTNPDSWEDLDLGLALSESNFKMYFDPRVHVDTSCRQLRHSPWKNRFYISGGVRTAARRGNKRAVKALKIERPFRFASFTVMWLMFRPWDPEKGNWRPHRLLTRLPRERALVTEARS</sequence>
<dbReference type="InterPro" id="IPR029044">
    <property type="entry name" value="Nucleotide-diphossugar_trans"/>
</dbReference>
<evidence type="ECO:0000256" key="5">
    <source>
        <dbReference type="ARBA" id="ARBA00023136"/>
    </source>
</evidence>
<comment type="subcellular location">
    <subcellularLocation>
        <location evidence="1">Cell membrane</location>
    </subcellularLocation>
</comment>
<dbReference type="AlphaFoldDB" id="F9VZX1"/>
<evidence type="ECO:0000256" key="4">
    <source>
        <dbReference type="ARBA" id="ARBA00022679"/>
    </source>
</evidence>
<evidence type="ECO:0000259" key="10">
    <source>
        <dbReference type="Pfam" id="PF00535"/>
    </source>
</evidence>
<evidence type="ECO:0000256" key="8">
    <source>
        <dbReference type="ARBA" id="ARBA00038120"/>
    </source>
</evidence>
<dbReference type="PANTHER" id="PTHR43646">
    <property type="entry name" value="GLYCOSYLTRANSFERASE"/>
    <property type="match status" value="1"/>
</dbReference>
<keyword evidence="4 11" id="KW-0808">Transferase</keyword>
<dbReference type="Gene3D" id="3.90.550.10">
    <property type="entry name" value="Spore Coat Polysaccharide Biosynthesis Protein SpsA, Chain A"/>
    <property type="match status" value="1"/>
</dbReference>
<evidence type="ECO:0000256" key="9">
    <source>
        <dbReference type="ARBA" id="ARBA00040345"/>
    </source>
</evidence>
<name>F9VZX1_9ACTN</name>
<evidence type="ECO:0000256" key="6">
    <source>
        <dbReference type="ARBA" id="ARBA00037281"/>
    </source>
</evidence>
<dbReference type="Pfam" id="PF00535">
    <property type="entry name" value="Glycos_transf_2"/>
    <property type="match status" value="1"/>
</dbReference>
<dbReference type="eggNOG" id="COG1216">
    <property type="taxonomic scope" value="Bacteria"/>
</dbReference>
<comment type="pathway">
    <text evidence="7">Carotenoid biosynthesis; staphyloxanthin biosynthesis; staphyloxanthin from farnesyl diphosphate: step 4/5.</text>
</comment>
<proteinExistence type="inferred from homology"/>
<evidence type="ECO:0000256" key="3">
    <source>
        <dbReference type="ARBA" id="ARBA00022676"/>
    </source>
</evidence>
<protein>
    <recommendedName>
        <fullName evidence="9">4,4'-diaponeurosporenoate glycosyltransferase</fullName>
    </recommendedName>
</protein>
<evidence type="ECO:0000256" key="7">
    <source>
        <dbReference type="ARBA" id="ARBA00037904"/>
    </source>
</evidence>
<comment type="similarity">
    <text evidence="8">Belongs to the glycosyltransferase 2 family. CrtQ subfamily.</text>
</comment>
<dbReference type="GO" id="GO:0016757">
    <property type="term" value="F:glycosyltransferase activity"/>
    <property type="evidence" value="ECO:0007669"/>
    <property type="project" value="UniProtKB-KW"/>
</dbReference>
<dbReference type="CDD" id="cd00761">
    <property type="entry name" value="Glyco_tranf_GTA_type"/>
    <property type="match status" value="1"/>
</dbReference>
<evidence type="ECO:0000313" key="12">
    <source>
        <dbReference type="Proteomes" id="UP000003558"/>
    </source>
</evidence>
<evidence type="ECO:0000313" key="11">
    <source>
        <dbReference type="EMBL" id="GAA14160.1"/>
    </source>
</evidence>
<evidence type="ECO:0000256" key="1">
    <source>
        <dbReference type="ARBA" id="ARBA00004236"/>
    </source>
</evidence>
<gene>
    <name evidence="11" type="ORF">GOALK_097_01960</name>
</gene>
<keyword evidence="3" id="KW-0328">Glycosyltransferase</keyword>
<accession>F9VZX1</accession>
<keyword evidence="2" id="KW-1003">Cell membrane</keyword>
<dbReference type="SUPFAM" id="SSF53448">
    <property type="entry name" value="Nucleotide-diphospho-sugar transferases"/>
    <property type="match status" value="1"/>
</dbReference>
<organism evidence="11 12">
    <name type="scientific">Gordonia alkanivorans NBRC 16433</name>
    <dbReference type="NCBI Taxonomy" id="1027371"/>
    <lineage>
        <taxon>Bacteria</taxon>
        <taxon>Bacillati</taxon>
        <taxon>Actinomycetota</taxon>
        <taxon>Actinomycetes</taxon>
        <taxon>Mycobacteriales</taxon>
        <taxon>Gordoniaceae</taxon>
        <taxon>Gordonia</taxon>
    </lineage>
</organism>
<comment type="function">
    <text evidence="6">Catalyzes the glycosylation of 4,4'-diaponeurosporenoate, i.e. the esterification of glucose at the C1'' position with the carboxyl group of 4,4'-diaponeurosporenic acid, to form glycosyl-4,4'-diaponeurosporenoate. This is a step in the biosynthesis of staphyloxanthin, an orange pigment present in most staphylococci strains.</text>
</comment>
<dbReference type="EMBL" id="BACI01000097">
    <property type="protein sequence ID" value="GAA14160.1"/>
    <property type="molecule type" value="Genomic_DNA"/>
</dbReference>
<comment type="caution">
    <text evidence="11">The sequence shown here is derived from an EMBL/GenBank/DDBJ whole genome shotgun (WGS) entry which is preliminary data.</text>
</comment>